<gene>
    <name evidence="2" type="ORF">DRZ78_02610</name>
</gene>
<accession>A0A662D3T5</accession>
<keyword evidence="1" id="KW-0175">Coiled coil</keyword>
<evidence type="ECO:0008006" key="4">
    <source>
        <dbReference type="Google" id="ProtNLM"/>
    </source>
</evidence>
<dbReference type="Proteomes" id="UP000277457">
    <property type="component" value="Unassembled WGS sequence"/>
</dbReference>
<dbReference type="InterPro" id="IPR025961">
    <property type="entry name" value="Metal_resist"/>
</dbReference>
<dbReference type="Gene3D" id="1.20.120.1490">
    <property type="match status" value="1"/>
</dbReference>
<evidence type="ECO:0000313" key="3">
    <source>
        <dbReference type="Proteomes" id="UP000277457"/>
    </source>
</evidence>
<dbReference type="AlphaFoldDB" id="A0A662D3T5"/>
<dbReference type="GO" id="GO:0042597">
    <property type="term" value="C:periplasmic space"/>
    <property type="evidence" value="ECO:0007669"/>
    <property type="project" value="InterPro"/>
</dbReference>
<dbReference type="CDD" id="cd09916">
    <property type="entry name" value="CpxP_like"/>
    <property type="match status" value="1"/>
</dbReference>
<organism evidence="2 3">
    <name type="scientific">Aerophobetes bacterium</name>
    <dbReference type="NCBI Taxonomy" id="2030807"/>
    <lineage>
        <taxon>Bacteria</taxon>
        <taxon>Candidatus Aerophobota</taxon>
    </lineage>
</organism>
<evidence type="ECO:0000313" key="2">
    <source>
        <dbReference type="EMBL" id="RLE07663.1"/>
    </source>
</evidence>
<dbReference type="EMBL" id="QMPY01000077">
    <property type="protein sequence ID" value="RLE07663.1"/>
    <property type="molecule type" value="Genomic_DNA"/>
</dbReference>
<evidence type="ECO:0000256" key="1">
    <source>
        <dbReference type="SAM" id="Coils"/>
    </source>
</evidence>
<reference evidence="2 3" key="1">
    <citation type="submission" date="2018-06" db="EMBL/GenBank/DDBJ databases">
        <title>Extensive metabolic versatility and redundancy in microbially diverse, dynamic hydrothermal sediments.</title>
        <authorList>
            <person name="Dombrowski N."/>
            <person name="Teske A."/>
            <person name="Baker B.J."/>
        </authorList>
    </citation>
    <scope>NUCLEOTIDE SEQUENCE [LARGE SCALE GENOMIC DNA]</scope>
    <source>
        <strain evidence="2">B7_G13</strain>
    </source>
</reference>
<name>A0A662D3T5_UNCAE</name>
<dbReference type="Pfam" id="PF13801">
    <property type="entry name" value="Metal_resist"/>
    <property type="match status" value="1"/>
</dbReference>
<protein>
    <recommendedName>
        <fullName evidence="4">Periplasmic heavy metal sensor</fullName>
    </recommendedName>
</protein>
<proteinExistence type="predicted"/>
<comment type="caution">
    <text evidence="2">The sequence shown here is derived from an EMBL/GenBank/DDBJ whole genome shotgun (WGS) entry which is preliminary data.</text>
</comment>
<feature type="coiled-coil region" evidence="1">
    <location>
        <begin position="52"/>
        <end position="79"/>
    </location>
</feature>
<dbReference type="InterPro" id="IPR012899">
    <property type="entry name" value="LTXXQ"/>
</dbReference>
<sequence>MNRVKKILFGTLIALLLFGGIGTAFAWGSPQNRGVLPKAYGIASGYFDGVDLNLSEEQVKKLQDLSLKYQKEMLELRNALQVKQLELRTLLLSKEPDQDKINSMVEEIGKLRTDIQKKALDYQIQMRKIFTPEQWDKLYSYRWNKRLCFPRFHCNREWSKDRVHGRRGWDLFP</sequence>